<evidence type="ECO:0000313" key="2">
    <source>
        <dbReference type="EMBL" id="PSC68433.1"/>
    </source>
</evidence>
<dbReference type="CDD" id="cd09008">
    <property type="entry name" value="MTAN"/>
    <property type="match status" value="1"/>
</dbReference>
<dbReference type="Proteomes" id="UP000239649">
    <property type="component" value="Unassembled WGS sequence"/>
</dbReference>
<dbReference type="PANTHER" id="PTHR21234">
    <property type="entry name" value="PURINE NUCLEOSIDE PHOSPHORYLASE"/>
    <property type="match status" value="1"/>
</dbReference>
<dbReference type="EMBL" id="LHPF02000037">
    <property type="protein sequence ID" value="PSC68433.1"/>
    <property type="molecule type" value="Genomic_DNA"/>
</dbReference>
<dbReference type="InterPro" id="IPR000845">
    <property type="entry name" value="Nucleoside_phosphorylase_d"/>
</dbReference>
<proteinExistence type="predicted"/>
<dbReference type="STRING" id="554055.A0A2P6V2W8"/>
<dbReference type="GO" id="GO:0009116">
    <property type="term" value="P:nucleoside metabolic process"/>
    <property type="evidence" value="ECO:0007669"/>
    <property type="project" value="InterPro"/>
</dbReference>
<sequence length="380" mass="40027">MPRADELGLAEQAHHDAWRAEVLAGKGAPGHRLLVDLDAIKEKPGLSSKVDIGIITAFAPEVQAVLDRMTSILGKKTFSGRAFFIGKLACASAGGTKKVAVTVSGESMVNAALTTQLLVDKFQVSKLIFSGIAGGIDPTNNIGDVVIPARWAQPHNQRYIRPLQTTKLFYYAGKGNTFTSDTFQKTRSGDYISFTRPGTDRCTVNPTPATLNAAKASGVVTDGFALPIPVQILTETMDAFESTVPAVYNLPVDAGMLAVAKKVAASVGLSSKYTIPGTNITFTLAVKPKIKVGGTGMSSATFVDNAEYRVDVYEAIGAESCDMESTAFMQVCATNKKKCIVIRSLSDLAGGDADGNQVGNFFGMASYHSSLVLTALVAAA</sequence>
<dbReference type="SUPFAM" id="SSF53167">
    <property type="entry name" value="Purine and uridine phosphorylases"/>
    <property type="match status" value="1"/>
</dbReference>
<dbReference type="Gene3D" id="3.40.50.1580">
    <property type="entry name" value="Nucleoside phosphorylase domain"/>
    <property type="match status" value="1"/>
</dbReference>
<feature type="domain" description="Nucleoside phosphorylase" evidence="1">
    <location>
        <begin position="51"/>
        <end position="377"/>
    </location>
</feature>
<protein>
    <submittedName>
        <fullName evidence="2">Phosphorylase</fullName>
    </submittedName>
</protein>
<dbReference type="Pfam" id="PF01048">
    <property type="entry name" value="PNP_UDP_1"/>
    <property type="match status" value="1"/>
</dbReference>
<comment type="caution">
    <text evidence="2">The sequence shown here is derived from an EMBL/GenBank/DDBJ whole genome shotgun (WGS) entry which is preliminary data.</text>
</comment>
<dbReference type="GO" id="GO:0003824">
    <property type="term" value="F:catalytic activity"/>
    <property type="evidence" value="ECO:0007669"/>
    <property type="project" value="InterPro"/>
</dbReference>
<organism evidence="2 3">
    <name type="scientific">Micractinium conductrix</name>
    <dbReference type="NCBI Taxonomy" id="554055"/>
    <lineage>
        <taxon>Eukaryota</taxon>
        <taxon>Viridiplantae</taxon>
        <taxon>Chlorophyta</taxon>
        <taxon>core chlorophytes</taxon>
        <taxon>Trebouxiophyceae</taxon>
        <taxon>Chlorellales</taxon>
        <taxon>Chlorellaceae</taxon>
        <taxon>Chlorella clade</taxon>
        <taxon>Micractinium</taxon>
    </lineage>
</organism>
<dbReference type="AlphaFoldDB" id="A0A2P6V2W8"/>
<gene>
    <name evidence="2" type="ORF">C2E20_7965</name>
</gene>
<keyword evidence="3" id="KW-1185">Reference proteome</keyword>
<accession>A0A2P6V2W8</accession>
<dbReference type="PANTHER" id="PTHR21234:SF42">
    <property type="entry name" value="PHOSPHORYLASE SUPERFAMILY PROTEIN"/>
    <property type="match status" value="1"/>
</dbReference>
<reference evidence="2 3" key="1">
    <citation type="journal article" date="2018" name="Plant J.">
        <title>Genome sequences of Chlorella sorokiniana UTEX 1602 and Micractinium conductrix SAG 241.80: implications to maltose excretion by a green alga.</title>
        <authorList>
            <person name="Arriola M.B."/>
            <person name="Velmurugan N."/>
            <person name="Zhang Y."/>
            <person name="Plunkett M.H."/>
            <person name="Hondzo H."/>
            <person name="Barney B.M."/>
        </authorList>
    </citation>
    <scope>NUCLEOTIDE SEQUENCE [LARGE SCALE GENOMIC DNA]</scope>
    <source>
        <strain evidence="2 3">SAG 241.80</strain>
    </source>
</reference>
<evidence type="ECO:0000259" key="1">
    <source>
        <dbReference type="Pfam" id="PF01048"/>
    </source>
</evidence>
<dbReference type="InterPro" id="IPR035994">
    <property type="entry name" value="Nucleoside_phosphorylase_sf"/>
</dbReference>
<dbReference type="OrthoDB" id="1891335at2759"/>
<name>A0A2P6V2W8_9CHLO</name>
<evidence type="ECO:0000313" key="3">
    <source>
        <dbReference type="Proteomes" id="UP000239649"/>
    </source>
</evidence>